<evidence type="ECO:0000313" key="3">
    <source>
        <dbReference type="Proteomes" id="UP001220207"/>
    </source>
</evidence>
<organism evidence="2 3">
    <name type="scientific">Pseudomonas syringae pv. syringae</name>
    <dbReference type="NCBI Taxonomy" id="321"/>
    <lineage>
        <taxon>Bacteria</taxon>
        <taxon>Pseudomonadati</taxon>
        <taxon>Pseudomonadota</taxon>
        <taxon>Gammaproteobacteria</taxon>
        <taxon>Pseudomonadales</taxon>
        <taxon>Pseudomonadaceae</taxon>
        <taxon>Pseudomonas</taxon>
        <taxon>Pseudomonas syringae</taxon>
    </lineage>
</organism>
<protein>
    <submittedName>
        <fullName evidence="2">Uncharacterized protein</fullName>
    </submittedName>
</protein>
<comment type="caution">
    <text evidence="2">The sequence shown here is derived from an EMBL/GenBank/DDBJ whole genome shotgun (WGS) entry which is preliminary data.</text>
</comment>
<evidence type="ECO:0000256" key="1">
    <source>
        <dbReference type="SAM" id="Phobius"/>
    </source>
</evidence>
<feature type="transmembrane region" description="Helical" evidence="1">
    <location>
        <begin position="15"/>
        <end position="32"/>
    </location>
</feature>
<sequence>MKINPELVEKIEKDLSIFGLAVCALNIVRYIAGRTVKSEFYISLSDFLKEIPNCSSSETEQVINYLATTTPPTLTRTYCFVDEESVFHELGDDALILFQESNKLYHPSSGKLVEEESVNIFLLYKTSIDKVLVQ</sequence>
<evidence type="ECO:0000313" key="2">
    <source>
        <dbReference type="EMBL" id="MDC3736057.1"/>
    </source>
</evidence>
<name>A0AB35JQ33_PSESY</name>
<keyword evidence="1" id="KW-1133">Transmembrane helix</keyword>
<dbReference type="Proteomes" id="UP001220207">
    <property type="component" value="Unassembled WGS sequence"/>
</dbReference>
<proteinExistence type="predicted"/>
<dbReference type="RefSeq" id="WP_074805826.1">
    <property type="nucleotide sequence ID" value="NZ_JAGSOW010000004.1"/>
</dbReference>
<dbReference type="AlphaFoldDB" id="A0AB35JQ33"/>
<accession>A0AB35JQ33</accession>
<keyword evidence="1" id="KW-0812">Transmembrane</keyword>
<keyword evidence="1" id="KW-0472">Membrane</keyword>
<reference evidence="2" key="1">
    <citation type="submission" date="2021-04" db="EMBL/GenBank/DDBJ databases">
        <title>Genome Sequence and Comparative Genome Analysis of Pseudomonas syringae pv. syringae strains EC33 and LMG5496 isolated from Citrus plants from Tunisia and Greece.</title>
        <authorList>
            <person name="Abdellatif E."/>
            <person name="Baeyen S."/>
        </authorList>
    </citation>
    <scope>NUCLEOTIDE SEQUENCE</scope>
    <source>
        <strain evidence="2">LMG 5496</strain>
    </source>
</reference>
<dbReference type="EMBL" id="JAGSOW010000004">
    <property type="protein sequence ID" value="MDC3736057.1"/>
    <property type="molecule type" value="Genomic_DNA"/>
</dbReference>
<gene>
    <name evidence="2" type="ORF">KDL27_09750</name>
</gene>